<dbReference type="Proteomes" id="UP000253782">
    <property type="component" value="Unassembled WGS sequence"/>
</dbReference>
<keyword evidence="3" id="KW-1185">Reference proteome</keyword>
<protein>
    <recommendedName>
        <fullName evidence="4">Haem-binding uptake Tiki superfamily ChaN domain-containing protein</fullName>
    </recommendedName>
</protein>
<proteinExistence type="predicted"/>
<sequence length="444" mass="48900">MSIRSSLCMALLLTIVPVIASATDGPKPADSTLAFFRQLNAQPNELARAAYLTDQAAQLSPADRSIAMQLLAGAESELGLYNEAIRDFPLAPHLPDNPKLPIAAEWHVTDAVDTIANLVAKRRIVLINEAHHDAHTRQLTLALLPRLRTLGFTHFAAEALSEEDAALMQRGYPIATSGTEYLHEPLYGEIIRTAIRLGFVIVPYDSTATTVTEREAGQADHLYQKIFAKDSNARVFVHAGYAHIDKAKGRLDHTVPMAMHLQEATGIEPFSIDQTDFRDVDSGNEIDPYHQMIAAFHPQHPTVLLNNADGHAWSIDPKKFDVSVMLPLEVDRSANTDTYKAAWATFGMEGIAVKQVPHAEPRPKWLSLNGQRHPLPIDTALCAKNIPCVIEAHYAAEPDTATAADRYMFIEANTANTLYLFPGHYRLRAWGANGKTLGEKSIEL</sequence>
<evidence type="ECO:0000256" key="1">
    <source>
        <dbReference type="SAM" id="SignalP"/>
    </source>
</evidence>
<reference evidence="2 3" key="1">
    <citation type="submission" date="2018-07" db="EMBL/GenBank/DDBJ databases">
        <title>Dyella tabacisoli L4-6T, whole genome shotgun sequence.</title>
        <authorList>
            <person name="Zhou X.-K."/>
            <person name="Li W.-J."/>
            <person name="Duan Y.-Q."/>
        </authorList>
    </citation>
    <scope>NUCLEOTIDE SEQUENCE [LARGE SCALE GENOMIC DNA]</scope>
    <source>
        <strain evidence="2 3">L4-6</strain>
    </source>
</reference>
<name>A0A369UMJ6_9GAMM</name>
<gene>
    <name evidence="2" type="ORF">DVJ77_11755</name>
</gene>
<dbReference type="EMBL" id="QQAH01000009">
    <property type="protein sequence ID" value="RDD81816.1"/>
    <property type="molecule type" value="Genomic_DNA"/>
</dbReference>
<evidence type="ECO:0000313" key="2">
    <source>
        <dbReference type="EMBL" id="RDD81816.1"/>
    </source>
</evidence>
<accession>A0A369UMJ6</accession>
<evidence type="ECO:0008006" key="4">
    <source>
        <dbReference type="Google" id="ProtNLM"/>
    </source>
</evidence>
<feature type="chain" id="PRO_5016959351" description="Haem-binding uptake Tiki superfamily ChaN domain-containing protein" evidence="1">
    <location>
        <begin position="21"/>
        <end position="444"/>
    </location>
</feature>
<feature type="signal peptide" evidence="1">
    <location>
        <begin position="1"/>
        <end position="20"/>
    </location>
</feature>
<dbReference type="OrthoDB" id="277629at2"/>
<organism evidence="2 3">
    <name type="scientific">Dyella tabacisoli</name>
    <dbReference type="NCBI Taxonomy" id="2282381"/>
    <lineage>
        <taxon>Bacteria</taxon>
        <taxon>Pseudomonadati</taxon>
        <taxon>Pseudomonadota</taxon>
        <taxon>Gammaproteobacteria</taxon>
        <taxon>Lysobacterales</taxon>
        <taxon>Rhodanobacteraceae</taxon>
        <taxon>Dyella</taxon>
    </lineage>
</organism>
<evidence type="ECO:0000313" key="3">
    <source>
        <dbReference type="Proteomes" id="UP000253782"/>
    </source>
</evidence>
<dbReference type="AlphaFoldDB" id="A0A369UMJ6"/>
<comment type="caution">
    <text evidence="2">The sequence shown here is derived from an EMBL/GenBank/DDBJ whole genome shotgun (WGS) entry which is preliminary data.</text>
</comment>
<keyword evidence="1" id="KW-0732">Signal</keyword>